<comment type="caution">
    <text evidence="2">The sequence shown here is derived from an EMBL/GenBank/DDBJ whole genome shotgun (WGS) entry which is preliminary data.</text>
</comment>
<dbReference type="Proteomes" id="UP001519460">
    <property type="component" value="Unassembled WGS sequence"/>
</dbReference>
<reference evidence="2 3" key="1">
    <citation type="journal article" date="2023" name="Sci. Data">
        <title>Genome assembly of the Korean intertidal mud-creeper Batillaria attramentaria.</title>
        <authorList>
            <person name="Patra A.K."/>
            <person name="Ho P.T."/>
            <person name="Jun S."/>
            <person name="Lee S.J."/>
            <person name="Kim Y."/>
            <person name="Won Y.J."/>
        </authorList>
    </citation>
    <scope>NUCLEOTIDE SEQUENCE [LARGE SCALE GENOMIC DNA]</scope>
    <source>
        <strain evidence="2">Wonlab-2016</strain>
    </source>
</reference>
<keyword evidence="3" id="KW-1185">Reference proteome</keyword>
<feature type="region of interest" description="Disordered" evidence="1">
    <location>
        <begin position="1"/>
        <end position="21"/>
    </location>
</feature>
<organism evidence="2 3">
    <name type="scientific">Batillaria attramentaria</name>
    <dbReference type="NCBI Taxonomy" id="370345"/>
    <lineage>
        <taxon>Eukaryota</taxon>
        <taxon>Metazoa</taxon>
        <taxon>Spiralia</taxon>
        <taxon>Lophotrochozoa</taxon>
        <taxon>Mollusca</taxon>
        <taxon>Gastropoda</taxon>
        <taxon>Caenogastropoda</taxon>
        <taxon>Sorbeoconcha</taxon>
        <taxon>Cerithioidea</taxon>
        <taxon>Batillariidae</taxon>
        <taxon>Batillaria</taxon>
    </lineage>
</organism>
<dbReference type="AlphaFoldDB" id="A0ABD0LH19"/>
<proteinExistence type="predicted"/>
<evidence type="ECO:0000313" key="3">
    <source>
        <dbReference type="Proteomes" id="UP001519460"/>
    </source>
</evidence>
<evidence type="ECO:0000313" key="2">
    <source>
        <dbReference type="EMBL" id="KAK7498884.1"/>
    </source>
</evidence>
<protein>
    <submittedName>
        <fullName evidence="2">Uncharacterized protein</fullName>
    </submittedName>
</protein>
<sequence length="99" mass="11245">MGGGGSSHCASDPPQRQAPLYRRVPRRYRQAQRVRCYLPYRKCSPFPNKHVFVGPQFHKHTARALKSVTNRCEFGIVKMQQFVLITSSCNLGGSHLTGW</sequence>
<name>A0ABD0LH19_9CAEN</name>
<gene>
    <name evidence="2" type="ORF">BaRGS_00009976</name>
</gene>
<dbReference type="EMBL" id="JACVVK020000048">
    <property type="protein sequence ID" value="KAK7498884.1"/>
    <property type="molecule type" value="Genomic_DNA"/>
</dbReference>
<evidence type="ECO:0000256" key="1">
    <source>
        <dbReference type="SAM" id="MobiDB-lite"/>
    </source>
</evidence>
<accession>A0ABD0LH19</accession>